<gene>
    <name evidence="1" type="ORF">ACFPOC_13790</name>
</gene>
<protein>
    <submittedName>
        <fullName evidence="1">Acyl-CoA transferase</fullName>
    </submittedName>
</protein>
<comment type="caution">
    <text evidence="1">The sequence shown here is derived from an EMBL/GenBank/DDBJ whole genome shotgun (WGS) entry which is preliminary data.</text>
</comment>
<sequence>MPSRLEEIMQVLEARLTAWTGAAVRRGEVLPVRVPPNGLIILREGDPGTPDVTLCPLTYHYEHEAQAEIFTDVGADRHFVFDALKLALGQALGADRTLGGLCDWLEAGAPQIEDLPVTEGGAPLKAAVVPIRLHFATPDPLS</sequence>
<name>A0ABW0SEZ9_9RHOB</name>
<accession>A0ABW0SEZ9</accession>
<evidence type="ECO:0000313" key="1">
    <source>
        <dbReference type="EMBL" id="MFC5567480.1"/>
    </source>
</evidence>
<organism evidence="1 2">
    <name type="scientific">Rubellimicrobium aerolatum</name>
    <dbReference type="NCBI Taxonomy" id="490979"/>
    <lineage>
        <taxon>Bacteria</taxon>
        <taxon>Pseudomonadati</taxon>
        <taxon>Pseudomonadota</taxon>
        <taxon>Alphaproteobacteria</taxon>
        <taxon>Rhodobacterales</taxon>
        <taxon>Roseobacteraceae</taxon>
        <taxon>Rubellimicrobium</taxon>
    </lineage>
</organism>
<dbReference type="GO" id="GO:0016740">
    <property type="term" value="F:transferase activity"/>
    <property type="evidence" value="ECO:0007669"/>
    <property type="project" value="UniProtKB-KW"/>
</dbReference>
<dbReference type="EMBL" id="JBHSNA010000015">
    <property type="protein sequence ID" value="MFC5567480.1"/>
    <property type="molecule type" value="Genomic_DNA"/>
</dbReference>
<keyword evidence="2" id="KW-1185">Reference proteome</keyword>
<dbReference type="Proteomes" id="UP001596056">
    <property type="component" value="Unassembled WGS sequence"/>
</dbReference>
<evidence type="ECO:0000313" key="2">
    <source>
        <dbReference type="Proteomes" id="UP001596056"/>
    </source>
</evidence>
<dbReference type="RefSeq" id="WP_209840993.1">
    <property type="nucleotide sequence ID" value="NZ_JAGGJP010000009.1"/>
</dbReference>
<proteinExistence type="predicted"/>
<keyword evidence="1" id="KW-0808">Transferase</keyword>
<reference evidence="2" key="1">
    <citation type="journal article" date="2019" name="Int. J. Syst. Evol. Microbiol.">
        <title>The Global Catalogue of Microorganisms (GCM) 10K type strain sequencing project: providing services to taxonomists for standard genome sequencing and annotation.</title>
        <authorList>
            <consortium name="The Broad Institute Genomics Platform"/>
            <consortium name="The Broad Institute Genome Sequencing Center for Infectious Disease"/>
            <person name="Wu L."/>
            <person name="Ma J."/>
        </authorList>
    </citation>
    <scope>NUCLEOTIDE SEQUENCE [LARGE SCALE GENOMIC DNA]</scope>
    <source>
        <strain evidence="2">KACC 11588</strain>
    </source>
</reference>